<proteinExistence type="predicted"/>
<dbReference type="Gene3D" id="3.10.450.50">
    <property type="match status" value="1"/>
</dbReference>
<evidence type="ECO:0000259" key="1">
    <source>
        <dbReference type="Pfam" id="PF12680"/>
    </source>
</evidence>
<protein>
    <recommendedName>
        <fullName evidence="1">SnoaL-like domain-containing protein</fullName>
    </recommendedName>
</protein>
<dbReference type="InterPro" id="IPR037401">
    <property type="entry name" value="SnoaL-like"/>
</dbReference>
<dbReference type="OrthoDB" id="3681559at2"/>
<dbReference type="Pfam" id="PF12680">
    <property type="entry name" value="SnoaL_2"/>
    <property type="match status" value="1"/>
</dbReference>
<dbReference type="InterPro" id="IPR032710">
    <property type="entry name" value="NTF2-like_dom_sf"/>
</dbReference>
<organism evidence="2 3">
    <name type="scientific">Stackebrandtia nassauensis (strain DSM 44728 / CIP 108903 / NRRL B-16338 / NBRC 102104 / LLR-40K-21)</name>
    <dbReference type="NCBI Taxonomy" id="446470"/>
    <lineage>
        <taxon>Bacteria</taxon>
        <taxon>Bacillati</taxon>
        <taxon>Actinomycetota</taxon>
        <taxon>Actinomycetes</taxon>
        <taxon>Glycomycetales</taxon>
        <taxon>Glycomycetaceae</taxon>
        <taxon>Stackebrandtia</taxon>
    </lineage>
</organism>
<sequence>MNDAGLTPRQVWERSVWYGMQGDIDAQLALYAPDCVIEFPFVAEPVPNRFTGRDEIRDMIVRLRAATPAAENQPVQSESTVVVHETADPEVIIPEFTVAMANSGTGEVVKSSYVQVIRVRDGLITSIRDYFSPATVEDVRRALT</sequence>
<dbReference type="HOGENOM" id="CLU_124277_3_0_11"/>
<dbReference type="Proteomes" id="UP000000844">
    <property type="component" value="Chromosome"/>
</dbReference>
<feature type="domain" description="SnoaL-like" evidence="1">
    <location>
        <begin position="21"/>
        <end position="126"/>
    </location>
</feature>
<keyword evidence="3" id="KW-1185">Reference proteome</keyword>
<dbReference type="SUPFAM" id="SSF54427">
    <property type="entry name" value="NTF2-like"/>
    <property type="match status" value="1"/>
</dbReference>
<dbReference type="STRING" id="446470.Snas_6461"/>
<evidence type="ECO:0000313" key="2">
    <source>
        <dbReference type="EMBL" id="ADD46076.1"/>
    </source>
</evidence>
<reference evidence="2 3" key="1">
    <citation type="journal article" date="2009" name="Stand. Genomic Sci.">
        <title>Complete genome sequence of Stackebrandtia nassauensis type strain (LLR-40K-21).</title>
        <authorList>
            <person name="Munk C."/>
            <person name="Lapidus A."/>
            <person name="Copeland A."/>
            <person name="Jando M."/>
            <person name="Mayilraj S."/>
            <person name="Glavina Del Rio T."/>
            <person name="Nolan M."/>
            <person name="Chen F."/>
            <person name="Lucas S."/>
            <person name="Tice H."/>
            <person name="Cheng J.F."/>
            <person name="Han C."/>
            <person name="Detter J.C."/>
            <person name="Bruce D."/>
            <person name="Goodwin L."/>
            <person name="Chain P."/>
            <person name="Pitluck S."/>
            <person name="Goker M."/>
            <person name="Ovchinikova G."/>
            <person name="Pati A."/>
            <person name="Ivanova N."/>
            <person name="Mavromatis K."/>
            <person name="Chen A."/>
            <person name="Palaniappan K."/>
            <person name="Land M."/>
            <person name="Hauser L."/>
            <person name="Chang Y.J."/>
            <person name="Jeffries C.D."/>
            <person name="Bristow J."/>
            <person name="Eisen J.A."/>
            <person name="Markowitz V."/>
            <person name="Hugenholtz P."/>
            <person name="Kyrpides N.C."/>
            <person name="Klenk H.P."/>
        </authorList>
    </citation>
    <scope>NUCLEOTIDE SEQUENCE [LARGE SCALE GENOMIC DNA]</scope>
    <source>
        <strain evidence="3">DSM 44728 / CIP 108903 / NRRL B-16338 / NBRC 102104 / LLR-40K-21</strain>
    </source>
</reference>
<dbReference type="AlphaFoldDB" id="D3Q5L6"/>
<dbReference type="KEGG" id="sna:Snas_6461"/>
<dbReference type="eggNOG" id="COG3631">
    <property type="taxonomic scope" value="Bacteria"/>
</dbReference>
<evidence type="ECO:0000313" key="3">
    <source>
        <dbReference type="Proteomes" id="UP000000844"/>
    </source>
</evidence>
<dbReference type="RefSeq" id="WP_013021647.1">
    <property type="nucleotide sequence ID" value="NC_013947.1"/>
</dbReference>
<accession>D3Q5L6</accession>
<dbReference type="EMBL" id="CP001778">
    <property type="protein sequence ID" value="ADD46076.1"/>
    <property type="molecule type" value="Genomic_DNA"/>
</dbReference>
<gene>
    <name evidence="2" type="ordered locus">Snas_6461</name>
</gene>
<name>D3Q5L6_STANL</name>